<dbReference type="KEGG" id="fes:HER31_11235"/>
<gene>
    <name evidence="2" type="ORF">HER31_11235</name>
</gene>
<reference evidence="2 3" key="1">
    <citation type="submission" date="2020-04" db="EMBL/GenBank/DDBJ databases">
        <title>Ferrimonas sp. S7 isolated from sea water.</title>
        <authorList>
            <person name="Bae S.S."/>
            <person name="Baek K."/>
        </authorList>
    </citation>
    <scope>NUCLEOTIDE SEQUENCE [LARGE SCALE GENOMIC DNA]</scope>
    <source>
        <strain evidence="2 3">S7</strain>
    </source>
</reference>
<evidence type="ECO:0000259" key="1">
    <source>
        <dbReference type="Pfam" id="PF00583"/>
    </source>
</evidence>
<keyword evidence="2" id="KW-0808">Transferase</keyword>
<dbReference type="Gene3D" id="3.40.630.30">
    <property type="match status" value="1"/>
</dbReference>
<dbReference type="Pfam" id="PF00583">
    <property type="entry name" value="Acetyltransf_1"/>
    <property type="match status" value="1"/>
</dbReference>
<protein>
    <submittedName>
        <fullName evidence="2">GNAT family N-acetyltransferase</fullName>
    </submittedName>
</protein>
<accession>A0A6H1UGF5</accession>
<dbReference type="SUPFAM" id="SSF55729">
    <property type="entry name" value="Acyl-CoA N-acyltransferases (Nat)"/>
    <property type="match status" value="1"/>
</dbReference>
<proteinExistence type="predicted"/>
<dbReference type="CDD" id="cd04301">
    <property type="entry name" value="NAT_SF"/>
    <property type="match status" value="1"/>
</dbReference>
<organism evidence="2 3">
    <name type="scientific">Ferrimonas lipolytica</name>
    <dbReference type="NCBI Taxonomy" id="2724191"/>
    <lineage>
        <taxon>Bacteria</taxon>
        <taxon>Pseudomonadati</taxon>
        <taxon>Pseudomonadota</taxon>
        <taxon>Gammaproteobacteria</taxon>
        <taxon>Alteromonadales</taxon>
        <taxon>Ferrimonadaceae</taxon>
        <taxon>Ferrimonas</taxon>
    </lineage>
</organism>
<dbReference type="InterPro" id="IPR016181">
    <property type="entry name" value="Acyl_CoA_acyltransferase"/>
</dbReference>
<dbReference type="AlphaFoldDB" id="A0A6H1UGF5"/>
<dbReference type="Proteomes" id="UP000501602">
    <property type="component" value="Chromosome"/>
</dbReference>
<dbReference type="InterPro" id="IPR000182">
    <property type="entry name" value="GNAT_dom"/>
</dbReference>
<evidence type="ECO:0000313" key="2">
    <source>
        <dbReference type="EMBL" id="QIZ77403.1"/>
    </source>
</evidence>
<keyword evidence="3" id="KW-1185">Reference proteome</keyword>
<name>A0A6H1UGF5_9GAMM</name>
<dbReference type="GO" id="GO:0016747">
    <property type="term" value="F:acyltransferase activity, transferring groups other than amino-acyl groups"/>
    <property type="evidence" value="ECO:0007669"/>
    <property type="project" value="InterPro"/>
</dbReference>
<feature type="domain" description="N-acetyltransferase" evidence="1">
    <location>
        <begin position="125"/>
        <end position="165"/>
    </location>
</feature>
<dbReference type="EMBL" id="CP051180">
    <property type="protein sequence ID" value="QIZ77403.1"/>
    <property type="molecule type" value="Genomic_DNA"/>
</dbReference>
<sequence>MEAATCTTEVRQLTAEELKLANSVLLNAYVDDPFFRAVLPSAEYEQRLRAALREELQELWQRQQPLLGVFLGDSLIAVACLLNEHYPLGLTRFWNWRLKMALGSGWKPARQWMAREDALLDNYNLHNNWLLQFIAVAPAYQRKGFGDLMLRAIVQHSQQCQINGIATLVYRPELMTWFGNHQFRVLVEINEADVVATICTFSSTGD</sequence>
<dbReference type="RefSeq" id="WP_168660663.1">
    <property type="nucleotide sequence ID" value="NZ_CP051180.1"/>
</dbReference>
<evidence type="ECO:0000313" key="3">
    <source>
        <dbReference type="Proteomes" id="UP000501602"/>
    </source>
</evidence>